<evidence type="ECO:0000313" key="2">
    <source>
        <dbReference type="EMBL" id="EPR79747.1"/>
    </source>
</evidence>
<feature type="signal peptide" evidence="1">
    <location>
        <begin position="1"/>
        <end position="16"/>
    </location>
</feature>
<dbReference type="EMBL" id="ATCN01000130">
    <property type="protein sequence ID" value="EPR79747.1"/>
    <property type="molecule type" value="Genomic_DNA"/>
</dbReference>
<sequence length="278" mass="31789">MFLILFPLIFSFKCNADTYVFEIVIHADPEAIMSLNSAIAKELYSETQPNITIKVFIGAIFDRINRNLKKNNIQIKANFNRLNFGYYKPSYNVDICGNSVAVERSSEILGYIRKREKNDDIGNRLIINFCQNMIYNNSSSHVLSVDTCGHISTVIFGEVRSMMDEIESVVYKMLGNIPNYLNENGINNSLLSNICSYGMRCLNNISKNSIGQILAGTQTIEHNPSESKYLNLEAQVFEQDIFLGRQQPLKDRYVNVFAEMDYSNDSELYEDIEKSKNK</sequence>
<dbReference type="HOGENOM" id="CLU_1001747_0_0_1"/>
<organism evidence="2 3">
    <name type="scientific">Spraguea lophii (strain 42_110)</name>
    <name type="common">Microsporidian parasite</name>
    <dbReference type="NCBI Taxonomy" id="1358809"/>
    <lineage>
        <taxon>Eukaryota</taxon>
        <taxon>Fungi</taxon>
        <taxon>Fungi incertae sedis</taxon>
        <taxon>Microsporidia</taxon>
        <taxon>Spragueidae</taxon>
        <taxon>Spraguea</taxon>
    </lineage>
</organism>
<dbReference type="AlphaFoldDB" id="S7WDC8"/>
<protein>
    <recommendedName>
        <fullName evidence="4">Spore wall protein</fullName>
    </recommendedName>
</protein>
<comment type="caution">
    <text evidence="2">The sequence shown here is derived from an EMBL/GenBank/DDBJ whole genome shotgun (WGS) entry which is preliminary data.</text>
</comment>
<name>S7WDC8_SPRLO</name>
<dbReference type="Proteomes" id="UP000014978">
    <property type="component" value="Unassembled WGS sequence"/>
</dbReference>
<keyword evidence="1" id="KW-0732">Signal</keyword>
<accession>S7WDC8</accession>
<dbReference type="VEuPathDB" id="MicrosporidiaDB:SLOPH_628"/>
<dbReference type="InParanoid" id="S7WDC8"/>
<evidence type="ECO:0008006" key="4">
    <source>
        <dbReference type="Google" id="ProtNLM"/>
    </source>
</evidence>
<keyword evidence="3" id="KW-1185">Reference proteome</keyword>
<evidence type="ECO:0000313" key="3">
    <source>
        <dbReference type="Proteomes" id="UP000014978"/>
    </source>
</evidence>
<proteinExistence type="predicted"/>
<evidence type="ECO:0000256" key="1">
    <source>
        <dbReference type="SAM" id="SignalP"/>
    </source>
</evidence>
<gene>
    <name evidence="2" type="ORF">SLOPH_628</name>
</gene>
<reference evidence="3" key="1">
    <citation type="journal article" date="2013" name="PLoS Genet.">
        <title>The genome of Spraguea lophii and the basis of host-microsporidian interactions.</title>
        <authorList>
            <person name="Campbell S.E."/>
            <person name="Williams T.A."/>
            <person name="Yousuf A."/>
            <person name="Soanes D.M."/>
            <person name="Paszkiewicz K.H."/>
            <person name="Williams B.A.P."/>
        </authorList>
    </citation>
    <scope>NUCLEOTIDE SEQUENCE [LARGE SCALE GENOMIC DNA]</scope>
    <source>
        <strain evidence="3">42_110</strain>
    </source>
</reference>
<feature type="chain" id="PRO_5004546118" description="Spore wall protein" evidence="1">
    <location>
        <begin position="17"/>
        <end position="278"/>
    </location>
</feature>